<keyword evidence="1" id="KW-0472">Membrane</keyword>
<comment type="caution">
    <text evidence="2">The sequence shown here is derived from an EMBL/GenBank/DDBJ whole genome shotgun (WGS) entry which is preliminary data.</text>
</comment>
<protein>
    <submittedName>
        <fullName evidence="2">Uncharacterized protein</fullName>
    </submittedName>
</protein>
<sequence>MLCLWNGFMMATRVFLSISGTLDLLTLAILKIWKARHLMKDRRNFIFYNIAHWIVKTEEWYKKQLENLTKE</sequence>
<dbReference type="Proteomes" id="UP000617340">
    <property type="component" value="Unassembled WGS sequence"/>
</dbReference>
<name>A0A834MRJ6_VESGE</name>
<evidence type="ECO:0000313" key="3">
    <source>
        <dbReference type="Proteomes" id="UP000617340"/>
    </source>
</evidence>
<dbReference type="AlphaFoldDB" id="A0A834MRJ6"/>
<keyword evidence="3" id="KW-1185">Reference proteome</keyword>
<reference evidence="2" key="1">
    <citation type="journal article" date="2020" name="G3 (Bethesda)">
        <title>High-Quality Assemblies for Three Invasive Social Wasps from the &lt;i&gt;Vespula&lt;/i&gt; Genus.</title>
        <authorList>
            <person name="Harrop T.W.R."/>
            <person name="Guhlin J."/>
            <person name="McLaughlin G.M."/>
            <person name="Permina E."/>
            <person name="Stockwell P."/>
            <person name="Gilligan J."/>
            <person name="Le Lec M.F."/>
            <person name="Gruber M.A.M."/>
            <person name="Quinn O."/>
            <person name="Lovegrove M."/>
            <person name="Duncan E.J."/>
            <person name="Remnant E.J."/>
            <person name="Van Eeckhoven J."/>
            <person name="Graham B."/>
            <person name="Knapp R.A."/>
            <person name="Langford K.W."/>
            <person name="Kronenberg Z."/>
            <person name="Press M.O."/>
            <person name="Eacker S.M."/>
            <person name="Wilson-Rankin E.E."/>
            <person name="Purcell J."/>
            <person name="Lester P.J."/>
            <person name="Dearden P.K."/>
        </authorList>
    </citation>
    <scope>NUCLEOTIDE SEQUENCE</scope>
    <source>
        <strain evidence="2">Linc-1</strain>
    </source>
</reference>
<feature type="transmembrane region" description="Helical" evidence="1">
    <location>
        <begin position="14"/>
        <end position="33"/>
    </location>
</feature>
<dbReference type="EMBL" id="JACSDZ010000023">
    <property type="protein sequence ID" value="KAF7380343.1"/>
    <property type="molecule type" value="Genomic_DNA"/>
</dbReference>
<accession>A0A834MRJ6</accession>
<keyword evidence="1" id="KW-1133">Transmembrane helix</keyword>
<organism evidence="2 3">
    <name type="scientific">Vespula germanica</name>
    <name type="common">German yellow jacket</name>
    <name type="synonym">Paravespula germanica</name>
    <dbReference type="NCBI Taxonomy" id="30212"/>
    <lineage>
        <taxon>Eukaryota</taxon>
        <taxon>Metazoa</taxon>
        <taxon>Ecdysozoa</taxon>
        <taxon>Arthropoda</taxon>
        <taxon>Hexapoda</taxon>
        <taxon>Insecta</taxon>
        <taxon>Pterygota</taxon>
        <taxon>Neoptera</taxon>
        <taxon>Endopterygota</taxon>
        <taxon>Hymenoptera</taxon>
        <taxon>Apocrita</taxon>
        <taxon>Aculeata</taxon>
        <taxon>Vespoidea</taxon>
        <taxon>Vespidae</taxon>
        <taxon>Vespinae</taxon>
        <taxon>Vespula</taxon>
    </lineage>
</organism>
<proteinExistence type="predicted"/>
<evidence type="ECO:0000313" key="2">
    <source>
        <dbReference type="EMBL" id="KAF7380343.1"/>
    </source>
</evidence>
<evidence type="ECO:0000256" key="1">
    <source>
        <dbReference type="SAM" id="Phobius"/>
    </source>
</evidence>
<keyword evidence="1" id="KW-0812">Transmembrane</keyword>
<gene>
    <name evidence="2" type="ORF">HZH68_016208</name>
</gene>